<sequence>MGERFSCSSTSTRFLRGRGWKKKVSPSSNGIAEENSGSSSSSPKVTLKMSPCSVWARKKNMDLVLWVAEQTNIIPRSGSSRSERHWAHRNRQELDGEERLIEKNGTEGLEAEAQRRQRGWQGDDREERQVARCLWGDRLTKALHSSSPGRGRWPLVYEFPVKSEGTYAY</sequence>
<feature type="region of interest" description="Disordered" evidence="1">
    <location>
        <begin position="17"/>
        <end position="47"/>
    </location>
</feature>
<proteinExistence type="predicted"/>
<comment type="caution">
    <text evidence="2">The sequence shown here is derived from an EMBL/GenBank/DDBJ whole genome shotgun (WGS) entry which is preliminary data.</text>
</comment>
<protein>
    <submittedName>
        <fullName evidence="2">Uncharacterized protein</fullName>
    </submittedName>
</protein>
<organism evidence="2 3">
    <name type="scientific">Liparis tanakae</name>
    <name type="common">Tanaka's snailfish</name>
    <dbReference type="NCBI Taxonomy" id="230148"/>
    <lineage>
        <taxon>Eukaryota</taxon>
        <taxon>Metazoa</taxon>
        <taxon>Chordata</taxon>
        <taxon>Craniata</taxon>
        <taxon>Vertebrata</taxon>
        <taxon>Euteleostomi</taxon>
        <taxon>Actinopterygii</taxon>
        <taxon>Neopterygii</taxon>
        <taxon>Teleostei</taxon>
        <taxon>Neoteleostei</taxon>
        <taxon>Acanthomorphata</taxon>
        <taxon>Eupercaria</taxon>
        <taxon>Perciformes</taxon>
        <taxon>Cottioidei</taxon>
        <taxon>Cottales</taxon>
        <taxon>Liparidae</taxon>
        <taxon>Liparis</taxon>
    </lineage>
</organism>
<feature type="compositionally biased region" description="Low complexity" evidence="1">
    <location>
        <begin position="27"/>
        <end position="42"/>
    </location>
</feature>
<name>A0A4Z2HZL9_9TELE</name>
<accession>A0A4Z2HZL9</accession>
<gene>
    <name evidence="2" type="ORF">EYF80_018638</name>
</gene>
<reference evidence="2 3" key="1">
    <citation type="submission" date="2019-03" db="EMBL/GenBank/DDBJ databases">
        <title>First draft genome of Liparis tanakae, snailfish: a comprehensive survey of snailfish specific genes.</title>
        <authorList>
            <person name="Kim W."/>
            <person name="Song I."/>
            <person name="Jeong J.-H."/>
            <person name="Kim D."/>
            <person name="Kim S."/>
            <person name="Ryu S."/>
            <person name="Song J.Y."/>
            <person name="Lee S.K."/>
        </authorList>
    </citation>
    <scope>NUCLEOTIDE SEQUENCE [LARGE SCALE GENOMIC DNA]</scope>
    <source>
        <tissue evidence="2">Muscle</tissue>
    </source>
</reference>
<feature type="region of interest" description="Disordered" evidence="1">
    <location>
        <begin position="97"/>
        <end position="123"/>
    </location>
</feature>
<dbReference type="Proteomes" id="UP000314294">
    <property type="component" value="Unassembled WGS sequence"/>
</dbReference>
<dbReference type="EMBL" id="SRLO01000154">
    <property type="protein sequence ID" value="TNN71118.1"/>
    <property type="molecule type" value="Genomic_DNA"/>
</dbReference>
<keyword evidence="3" id="KW-1185">Reference proteome</keyword>
<evidence type="ECO:0000313" key="2">
    <source>
        <dbReference type="EMBL" id="TNN71118.1"/>
    </source>
</evidence>
<dbReference type="AlphaFoldDB" id="A0A4Z2HZL9"/>
<evidence type="ECO:0000313" key="3">
    <source>
        <dbReference type="Proteomes" id="UP000314294"/>
    </source>
</evidence>
<evidence type="ECO:0000256" key="1">
    <source>
        <dbReference type="SAM" id="MobiDB-lite"/>
    </source>
</evidence>